<feature type="binding site" evidence="12">
    <location>
        <position position="269"/>
    </location>
    <ligand>
        <name>Zn(2+)</name>
        <dbReference type="ChEBI" id="CHEBI:29105"/>
        <note>catalytic</note>
    </ligand>
</feature>
<dbReference type="InterPro" id="IPR001506">
    <property type="entry name" value="Peptidase_M12A"/>
</dbReference>
<evidence type="ECO:0000256" key="11">
    <source>
        <dbReference type="ARBA" id="ARBA00025529"/>
    </source>
</evidence>
<dbReference type="FunFam" id="3.40.390.10:FF:000015">
    <property type="entry name" value="Meprin A subunit"/>
    <property type="match status" value="1"/>
</dbReference>
<dbReference type="Pfam" id="PF01400">
    <property type="entry name" value="Astacin"/>
    <property type="match status" value="2"/>
</dbReference>
<comment type="caution">
    <text evidence="15">The sequence shown here is derived from an EMBL/GenBank/DDBJ whole genome shotgun (WGS) entry which is preliminary data.</text>
</comment>
<keyword evidence="4" id="KW-0732">Signal</keyword>
<evidence type="ECO:0000313" key="15">
    <source>
        <dbReference type="EMBL" id="KAF8795833.1"/>
    </source>
</evidence>
<comment type="cofactor">
    <cofactor evidence="12 13">
        <name>Zn(2+)</name>
        <dbReference type="ChEBI" id="CHEBI:29105"/>
    </cofactor>
    <text evidence="12 13">Binds 1 zinc ion per subunit.</text>
</comment>
<evidence type="ECO:0000256" key="3">
    <source>
        <dbReference type="ARBA" id="ARBA00022723"/>
    </source>
</evidence>
<keyword evidence="2 12" id="KW-0645">Protease</keyword>
<feature type="domain" description="Peptidase M12A" evidence="14">
    <location>
        <begin position="237"/>
        <end position="301"/>
    </location>
</feature>
<dbReference type="Proteomes" id="UP000807504">
    <property type="component" value="Unassembled WGS sequence"/>
</dbReference>
<evidence type="ECO:0000256" key="8">
    <source>
        <dbReference type="ARBA" id="ARBA00023145"/>
    </source>
</evidence>
<keyword evidence="3 12" id="KW-0479">Metal-binding</keyword>
<evidence type="ECO:0000256" key="5">
    <source>
        <dbReference type="ARBA" id="ARBA00022801"/>
    </source>
</evidence>
<dbReference type="InterPro" id="IPR034035">
    <property type="entry name" value="Astacin-like_dom"/>
</dbReference>
<feature type="active site" evidence="12">
    <location>
        <position position="266"/>
    </location>
</feature>
<evidence type="ECO:0000256" key="6">
    <source>
        <dbReference type="ARBA" id="ARBA00022833"/>
    </source>
</evidence>
<evidence type="ECO:0000256" key="10">
    <source>
        <dbReference type="ARBA" id="ARBA00023180"/>
    </source>
</evidence>
<feature type="binding site" evidence="12">
    <location>
        <position position="275"/>
    </location>
    <ligand>
        <name>Zn(2+)</name>
        <dbReference type="ChEBI" id="CHEBI:29105"/>
        <note>catalytic</note>
    </ligand>
</feature>
<keyword evidence="7 12" id="KW-0482">Metalloprotease</keyword>
<evidence type="ECO:0000256" key="1">
    <source>
        <dbReference type="ARBA" id="ARBA00011245"/>
    </source>
</evidence>
<feature type="binding site" evidence="12">
    <location>
        <position position="133"/>
    </location>
    <ligand>
        <name>Zn(2+)</name>
        <dbReference type="ChEBI" id="CHEBI:29105"/>
        <note>catalytic</note>
    </ligand>
</feature>
<feature type="binding site" evidence="12">
    <location>
        <position position="129"/>
    </location>
    <ligand>
        <name>Zn(2+)</name>
        <dbReference type="ChEBI" id="CHEBI:29105"/>
        <note>catalytic</note>
    </ligand>
</feature>
<comment type="function">
    <text evidence="11">Zinc metalloprotease. Provoques deadhesion of endothelial cells from cell cultures, and also degradation of fibronectin, fibrinogen and gelatin in vitro. Its role in the venom is not fully understood but it might act as a spreading factor that facilitates diffusion of other venom toxins. Alternatively, it might be involved in the proteolytic processing of other venom toxins or it might play a role in extra-oral digestion of prey.</text>
</comment>
<feature type="domain" description="Peptidase M12A" evidence="14">
    <location>
        <begin position="38"/>
        <end position="233"/>
    </location>
</feature>
<dbReference type="InterPro" id="IPR024079">
    <property type="entry name" value="MetalloPept_cat_dom_sf"/>
</dbReference>
<name>A0A8T0G3L6_ARGBR</name>
<dbReference type="GO" id="GO:0008270">
    <property type="term" value="F:zinc ion binding"/>
    <property type="evidence" value="ECO:0007669"/>
    <property type="project" value="UniProtKB-UniRule"/>
</dbReference>
<dbReference type="SMART" id="SM00235">
    <property type="entry name" value="ZnMc"/>
    <property type="match status" value="2"/>
</dbReference>
<comment type="subunit">
    <text evidence="1">Monomer.</text>
</comment>
<evidence type="ECO:0000256" key="2">
    <source>
        <dbReference type="ARBA" id="ARBA00022670"/>
    </source>
</evidence>
<dbReference type="AlphaFoldDB" id="A0A8T0G3L6"/>
<sequence length="301" mass="34591">MMVPNFNSSVVDEDDFDPIENSGQFEGDILLPPVEKRNAVRNEDLKWPDGVVPYKMPFFYGVRGRIVVALAAFELARNTCIRLVQRTNETDYVSLFRGDGCYSMVGRMGGEQKLSLASGGCDQVGIVIHEFMHALGFWHEQSRVDRDNYVTIRWENIQPGTENNFQKYNTYIQQTLDEEYDYASLLHYSRRAFSRNSLATVEPKKFVGNFIIGQRLGLSPTDIRKINKLYNCSQYLCYSMVGRMGGEQKLSLASGGCDQVGIVIHEFMHALGFWHEQSRVDRDNYVTIRWENIQPGKDKMY</sequence>
<dbReference type="PROSITE" id="PS51864">
    <property type="entry name" value="ASTACIN"/>
    <property type="match status" value="2"/>
</dbReference>
<dbReference type="Gene3D" id="3.40.390.10">
    <property type="entry name" value="Collagenase (Catalytic Domain)"/>
    <property type="match status" value="2"/>
</dbReference>
<dbReference type="EC" id="3.4.24.-" evidence="13"/>
<keyword evidence="5 12" id="KW-0378">Hydrolase</keyword>
<feature type="binding site" evidence="12">
    <location>
        <position position="265"/>
    </location>
    <ligand>
        <name>Zn(2+)</name>
        <dbReference type="ChEBI" id="CHEBI:29105"/>
        <note>catalytic</note>
    </ligand>
</feature>
<evidence type="ECO:0000259" key="14">
    <source>
        <dbReference type="PROSITE" id="PS51864"/>
    </source>
</evidence>
<evidence type="ECO:0000256" key="13">
    <source>
        <dbReference type="RuleBase" id="RU361183"/>
    </source>
</evidence>
<evidence type="ECO:0000313" key="16">
    <source>
        <dbReference type="Proteomes" id="UP000807504"/>
    </source>
</evidence>
<dbReference type="InterPro" id="IPR006026">
    <property type="entry name" value="Peptidase_Metallo"/>
</dbReference>
<dbReference type="SUPFAM" id="SSF55486">
    <property type="entry name" value="Metalloproteases ('zincins'), catalytic domain"/>
    <property type="match status" value="2"/>
</dbReference>
<dbReference type="EMBL" id="JABXBU010000001">
    <property type="protein sequence ID" value="KAF8795833.1"/>
    <property type="molecule type" value="Genomic_DNA"/>
</dbReference>
<feature type="active site" evidence="12">
    <location>
        <position position="130"/>
    </location>
</feature>
<reference evidence="15" key="1">
    <citation type="journal article" date="2020" name="bioRxiv">
        <title>Chromosome-level reference genome of the European wasp spider Argiope bruennichi: a resource for studies on range expansion and evolutionary adaptation.</title>
        <authorList>
            <person name="Sheffer M.M."/>
            <person name="Hoppe A."/>
            <person name="Krehenwinkel H."/>
            <person name="Uhl G."/>
            <person name="Kuss A.W."/>
            <person name="Jensen L."/>
            <person name="Jensen C."/>
            <person name="Gillespie R.G."/>
            <person name="Hoff K.J."/>
            <person name="Prost S."/>
        </authorList>
    </citation>
    <scope>NUCLEOTIDE SEQUENCE</scope>
</reference>
<reference evidence="15" key="2">
    <citation type="submission" date="2020-06" db="EMBL/GenBank/DDBJ databases">
        <authorList>
            <person name="Sheffer M."/>
        </authorList>
    </citation>
    <scope>NUCLEOTIDE SEQUENCE</scope>
</reference>
<proteinExistence type="predicted"/>
<keyword evidence="16" id="KW-1185">Reference proteome</keyword>
<keyword evidence="8" id="KW-0865">Zymogen</keyword>
<dbReference type="PANTHER" id="PTHR10127">
    <property type="entry name" value="DISCOIDIN, CUB, EGF, LAMININ , AND ZINC METALLOPROTEASE DOMAIN CONTAINING"/>
    <property type="match status" value="1"/>
</dbReference>
<protein>
    <recommendedName>
        <fullName evidence="13">Metalloendopeptidase</fullName>
        <ecNumber evidence="13">3.4.24.-</ecNumber>
    </recommendedName>
</protein>
<dbReference type="PANTHER" id="PTHR10127:SF780">
    <property type="entry name" value="METALLOENDOPEPTIDASE"/>
    <property type="match status" value="1"/>
</dbReference>
<dbReference type="GO" id="GO:0004222">
    <property type="term" value="F:metalloendopeptidase activity"/>
    <property type="evidence" value="ECO:0007669"/>
    <property type="project" value="UniProtKB-UniRule"/>
</dbReference>
<keyword evidence="9" id="KW-1015">Disulfide bond</keyword>
<keyword evidence="6 12" id="KW-0862">Zinc</keyword>
<evidence type="ECO:0000256" key="4">
    <source>
        <dbReference type="ARBA" id="ARBA00022729"/>
    </source>
</evidence>
<dbReference type="CDD" id="cd04280">
    <property type="entry name" value="ZnMc_astacin_like"/>
    <property type="match status" value="1"/>
</dbReference>
<evidence type="ECO:0000256" key="9">
    <source>
        <dbReference type="ARBA" id="ARBA00023157"/>
    </source>
</evidence>
<comment type="caution">
    <text evidence="12">Lacks conserved residue(s) required for the propagation of feature annotation.</text>
</comment>
<keyword evidence="10" id="KW-0325">Glycoprotein</keyword>
<evidence type="ECO:0000256" key="7">
    <source>
        <dbReference type="ARBA" id="ARBA00023049"/>
    </source>
</evidence>
<dbReference type="PRINTS" id="PR00480">
    <property type="entry name" value="ASTACIN"/>
</dbReference>
<feature type="binding site" evidence="12">
    <location>
        <position position="139"/>
    </location>
    <ligand>
        <name>Zn(2+)</name>
        <dbReference type="ChEBI" id="CHEBI:29105"/>
        <note>catalytic</note>
    </ligand>
</feature>
<accession>A0A8T0G3L6</accession>
<dbReference type="GO" id="GO:0006508">
    <property type="term" value="P:proteolysis"/>
    <property type="evidence" value="ECO:0007669"/>
    <property type="project" value="UniProtKB-KW"/>
</dbReference>
<gene>
    <name evidence="15" type="ORF">HNY73_000286</name>
</gene>
<evidence type="ECO:0000256" key="12">
    <source>
        <dbReference type="PROSITE-ProRule" id="PRU01211"/>
    </source>
</evidence>
<organism evidence="15 16">
    <name type="scientific">Argiope bruennichi</name>
    <name type="common">Wasp spider</name>
    <name type="synonym">Aranea bruennichi</name>
    <dbReference type="NCBI Taxonomy" id="94029"/>
    <lineage>
        <taxon>Eukaryota</taxon>
        <taxon>Metazoa</taxon>
        <taxon>Ecdysozoa</taxon>
        <taxon>Arthropoda</taxon>
        <taxon>Chelicerata</taxon>
        <taxon>Arachnida</taxon>
        <taxon>Araneae</taxon>
        <taxon>Araneomorphae</taxon>
        <taxon>Entelegynae</taxon>
        <taxon>Araneoidea</taxon>
        <taxon>Araneidae</taxon>
        <taxon>Argiope</taxon>
    </lineage>
</organism>